<feature type="region of interest" description="Disordered" evidence="4">
    <location>
        <begin position="459"/>
        <end position="498"/>
    </location>
</feature>
<evidence type="ECO:0000259" key="5">
    <source>
        <dbReference type="PROSITE" id="PS50172"/>
    </source>
</evidence>
<dbReference type="Proteomes" id="UP000797356">
    <property type="component" value="Chromosome 4"/>
</dbReference>
<dbReference type="GO" id="GO:0006974">
    <property type="term" value="P:DNA damage response"/>
    <property type="evidence" value="ECO:0007669"/>
    <property type="project" value="UniProtKB-KW"/>
</dbReference>
<accession>A0A8K0I5X3</accession>
<evidence type="ECO:0000256" key="2">
    <source>
        <dbReference type="ARBA" id="ARBA00022763"/>
    </source>
</evidence>
<sequence length="1573" mass="175210">MDYVSDSEASSDEDDGTDLLLVGNISFALISSFSVFLGSIRRKGRPYIHAESIQSTVLPPDHCMMPEECDNNPKFSMCNGDSNKHQKNVVVAKPVVEVIRMDMKPNTPRDPSPTATKLGKFVLDRKADLHNHLQDCCSSESIDRLNHPRVTEEMNAWAPAGKEQSTNMTQSISGEMNISHSLISNHAAAGLAYIGSQEPGELSQANAMDVVDKLLSDYNAGLSLDIDTERTQGTSSFHVLVTRGAHCLAKRADRIWSVRRAGIFDWDDSLEDERQDGFLSNRNDYFCKKQASVCESPSVSLKPIHLNSKIIGGAHDMSGQKECRNCKHSNGTSLMCPDPCLVPENPVSSKKLHVPEAKKKNIFKDVDEWSNSKSLEQQLEAVDVVECIEDVYDVGPNTQMAAEAMEALFCGSPVNHELEDASPVGGMLTTDCSRGMIVEKASAMNLSLQKIVSSSLNSESIQMQRKGTKARRTMSNRRNLSSRKCSSKSRMNRKSEDTIEKTQVINQNWDMKEQSYAIASANPNEHFESFKQQKASERVNGTFVNEVEKYCTSWTSKGKHSDSKQLIIGEHSSSDKSVLHQTKQSETKATNDASFPEAQMKENMHFVDASGLLRPTNKNHTEVSGRSTTFERKFGSHPDVLDKKGKCKEKLIISAPKRDALSYRKRRTTHLITSSNSDDNDTLNNQLLTIDVKTTAKVQPTKRGRIKDVVRSLPEILDTAKRRRRTAVTPLLSQSGQIPSNPTKLSSMSCLQKRASVSFAASKPDLGKDSKKCSTNNFSTAVMKHRGPLKEVAVCKLSTESASNFKHVEGRSLYIQQSDVARKTPLKETNTGVPFCMAYDPMRRPCNKGLSKSSARELIRLEAAEPASACLLKDSRKRKDMASVRVLFSQNLDEDIIKQQKKILMRFRIPVAPSISDATHFITDKFARTRNMLEAMAMGKPVVTNTWLESCGQASCYIDEKNYILRDLKKEREIGFSMPVSLNHARHCPLLQGMSVLITPKVKPDQALIASLVKAAHGQKASERVNGTFVNEVEKYCTSWTSKGKHSDSKQLIIGEHSSSDKSVLHQTKQSETKATNDASFPEAQMKENMHFVDASGLLRPTNKNHTEVSGRSTTFERKFGSHPDVLDKKGKCKEKLIISAPKRDALSYRKRRTTHLITSSNSDDNDTLNNQLLTIDVKTTAKVQPTKRGRIKDVVRSLPEILDTAKRRKRTAVTRLLSQSGQIPSNPTKLSSMSCLQKRASVSFAASKPDLGKDSKKCSTNNFSTAVMKHRGPLKEVAVCKLSTESASNFKHVEGRSLYIQQSDVARKTPLKETNTGVPFCMAYDPMRRPCNKGLSKSSARELIRLEAAEPASACLLKDSRKRKDMASVRVLFSQNLDEDIIKQQKKILMRFRIPVAPSISDATHFITDKFARTRNMLEAMAMGKPVVTNTWLESCGQASCYIDEKNYILRDLKKEREIGFSMPVSLNHARHCPLLQGMSVLITPKVKPDQALIASLVKAAHGQPLEQTESHEIKENKVPDDLIIISCEEDYEICFPFLEQGGDVFSSELLLNGIVIQKLEFERHRLFSGSC</sequence>
<dbReference type="Gene3D" id="3.40.50.10190">
    <property type="entry name" value="BRCT domain"/>
    <property type="match status" value="3"/>
</dbReference>
<dbReference type="PANTHER" id="PTHR23196">
    <property type="entry name" value="PAX TRANSCRIPTION ACTIVATION DOMAIN INTERACTING PROTEIN"/>
    <property type="match status" value="1"/>
</dbReference>
<dbReference type="Pfam" id="PF16589">
    <property type="entry name" value="BRCT_2"/>
    <property type="match status" value="1"/>
</dbReference>
<proteinExistence type="predicted"/>
<name>A0A8K0I5X3_COCNU</name>
<dbReference type="GO" id="GO:0005634">
    <property type="term" value="C:nucleus"/>
    <property type="evidence" value="ECO:0007669"/>
    <property type="project" value="UniProtKB-SubCell"/>
</dbReference>
<dbReference type="CDD" id="cd18432">
    <property type="entry name" value="BRCT_PAXIP1_rpt6_like"/>
    <property type="match status" value="1"/>
</dbReference>
<comment type="caution">
    <text evidence="6">The sequence shown here is derived from an EMBL/GenBank/DDBJ whole genome shotgun (WGS) entry which is preliminary data.</text>
</comment>
<feature type="compositionally biased region" description="Basic and acidic residues" evidence="4">
    <location>
        <begin position="1058"/>
        <end position="1072"/>
    </location>
</feature>
<dbReference type="SUPFAM" id="SSF52113">
    <property type="entry name" value="BRCT domain"/>
    <property type="match status" value="2"/>
</dbReference>
<dbReference type="EMBL" id="CM017875">
    <property type="protein sequence ID" value="KAG1338573.1"/>
    <property type="molecule type" value="Genomic_DNA"/>
</dbReference>
<evidence type="ECO:0000256" key="1">
    <source>
        <dbReference type="ARBA" id="ARBA00004123"/>
    </source>
</evidence>
<organism evidence="6 7">
    <name type="scientific">Cocos nucifera</name>
    <name type="common">Coconut palm</name>
    <dbReference type="NCBI Taxonomy" id="13894"/>
    <lineage>
        <taxon>Eukaryota</taxon>
        <taxon>Viridiplantae</taxon>
        <taxon>Streptophyta</taxon>
        <taxon>Embryophyta</taxon>
        <taxon>Tracheophyta</taxon>
        <taxon>Spermatophyta</taxon>
        <taxon>Magnoliopsida</taxon>
        <taxon>Liliopsida</taxon>
        <taxon>Arecaceae</taxon>
        <taxon>Arecoideae</taxon>
        <taxon>Cocoseae</taxon>
        <taxon>Attaleinae</taxon>
        <taxon>Cocos</taxon>
    </lineage>
</organism>
<evidence type="ECO:0000313" key="6">
    <source>
        <dbReference type="EMBL" id="KAG1338573.1"/>
    </source>
</evidence>
<feature type="domain" description="BRCT" evidence="5">
    <location>
        <begin position="916"/>
        <end position="965"/>
    </location>
</feature>
<feature type="compositionally biased region" description="Basic and acidic residues" evidence="4">
    <location>
        <begin position="572"/>
        <end position="586"/>
    </location>
</feature>
<feature type="compositionally biased region" description="Basic residues" evidence="4">
    <location>
        <begin position="466"/>
        <end position="475"/>
    </location>
</feature>
<feature type="region of interest" description="Disordered" evidence="4">
    <location>
        <begin position="1057"/>
        <end position="1081"/>
    </location>
</feature>
<keyword evidence="7" id="KW-1185">Reference proteome</keyword>
<keyword evidence="3" id="KW-0539">Nucleus</keyword>
<evidence type="ECO:0000256" key="4">
    <source>
        <dbReference type="SAM" id="MobiDB-lite"/>
    </source>
</evidence>
<dbReference type="InterPro" id="IPR051579">
    <property type="entry name" value="DDR_Transcriptional_Reg"/>
</dbReference>
<dbReference type="PROSITE" id="PS50172">
    <property type="entry name" value="BRCT"/>
    <property type="match status" value="2"/>
</dbReference>
<evidence type="ECO:0000256" key="3">
    <source>
        <dbReference type="ARBA" id="ARBA00023242"/>
    </source>
</evidence>
<comment type="subcellular location">
    <subcellularLocation>
        <location evidence="1">Nucleus</location>
    </subcellularLocation>
</comment>
<dbReference type="CDD" id="cd17744">
    <property type="entry name" value="BRCT_MDC1_rpt1"/>
    <property type="match status" value="2"/>
</dbReference>
<dbReference type="Pfam" id="PF16770">
    <property type="entry name" value="RTT107_BRCT_5"/>
    <property type="match status" value="2"/>
</dbReference>
<dbReference type="OrthoDB" id="342264at2759"/>
<reference evidence="6" key="1">
    <citation type="journal article" date="2017" name="Gigascience">
        <title>The genome draft of coconut (Cocos nucifera).</title>
        <authorList>
            <person name="Xiao Y."/>
            <person name="Xu P."/>
            <person name="Fan H."/>
            <person name="Baudouin L."/>
            <person name="Xia W."/>
            <person name="Bocs S."/>
            <person name="Xu J."/>
            <person name="Li Q."/>
            <person name="Guo A."/>
            <person name="Zhou L."/>
            <person name="Li J."/>
            <person name="Wu Y."/>
            <person name="Ma Z."/>
            <person name="Armero A."/>
            <person name="Issali A.E."/>
            <person name="Liu N."/>
            <person name="Peng M."/>
            <person name="Yang Y."/>
        </authorList>
    </citation>
    <scope>NUCLEOTIDE SEQUENCE</scope>
    <source>
        <tissue evidence="6">Spear leaf of Hainan Tall coconut</tissue>
    </source>
</reference>
<gene>
    <name evidence="6" type="ORF">COCNU_04G008790</name>
</gene>
<evidence type="ECO:0000313" key="7">
    <source>
        <dbReference type="Proteomes" id="UP000797356"/>
    </source>
</evidence>
<reference evidence="6" key="2">
    <citation type="submission" date="2019-07" db="EMBL/GenBank/DDBJ databases">
        <authorList>
            <person name="Yang Y."/>
            <person name="Bocs S."/>
            <person name="Baudouin L."/>
        </authorList>
    </citation>
    <scope>NUCLEOTIDE SEQUENCE</scope>
    <source>
        <tissue evidence="6">Spear leaf of Hainan Tall coconut</tissue>
    </source>
</reference>
<dbReference type="InterPro" id="IPR001357">
    <property type="entry name" value="BRCT_dom"/>
</dbReference>
<dbReference type="InterPro" id="IPR036420">
    <property type="entry name" value="BRCT_dom_sf"/>
</dbReference>
<feature type="region of interest" description="Disordered" evidence="4">
    <location>
        <begin position="571"/>
        <end position="595"/>
    </location>
</feature>
<keyword evidence="2" id="KW-0227">DNA damage</keyword>
<dbReference type="PANTHER" id="PTHR23196:SF1">
    <property type="entry name" value="PAX-INTERACTING PROTEIN 1"/>
    <property type="match status" value="1"/>
</dbReference>
<dbReference type="SMART" id="SM00292">
    <property type="entry name" value="BRCT"/>
    <property type="match status" value="2"/>
</dbReference>
<protein>
    <recommendedName>
        <fullName evidence="5">BRCT domain-containing protein</fullName>
    </recommendedName>
</protein>
<feature type="domain" description="BRCT" evidence="5">
    <location>
        <begin position="1402"/>
        <end position="1451"/>
    </location>
</feature>